<dbReference type="AlphaFoldDB" id="A0A0N4Z6S1"/>
<feature type="region of interest" description="Disordered" evidence="1">
    <location>
        <begin position="86"/>
        <end position="114"/>
    </location>
</feature>
<protein>
    <submittedName>
        <fullName evidence="3">Uncharacterized protein</fullName>
    </submittedName>
</protein>
<feature type="region of interest" description="Disordered" evidence="1">
    <location>
        <begin position="1"/>
        <end position="30"/>
    </location>
</feature>
<reference evidence="3" key="1">
    <citation type="submission" date="2017-02" db="UniProtKB">
        <authorList>
            <consortium name="WormBaseParasite"/>
        </authorList>
    </citation>
    <scope>IDENTIFICATION</scope>
</reference>
<feature type="compositionally biased region" description="Polar residues" evidence="1">
    <location>
        <begin position="95"/>
        <end position="105"/>
    </location>
</feature>
<keyword evidence="2" id="KW-1185">Reference proteome</keyword>
<organism evidence="2 3">
    <name type="scientific">Parastrongyloides trichosuri</name>
    <name type="common">Possum-specific nematode worm</name>
    <dbReference type="NCBI Taxonomy" id="131310"/>
    <lineage>
        <taxon>Eukaryota</taxon>
        <taxon>Metazoa</taxon>
        <taxon>Ecdysozoa</taxon>
        <taxon>Nematoda</taxon>
        <taxon>Chromadorea</taxon>
        <taxon>Rhabditida</taxon>
        <taxon>Tylenchina</taxon>
        <taxon>Panagrolaimomorpha</taxon>
        <taxon>Strongyloidoidea</taxon>
        <taxon>Strongyloididae</taxon>
        <taxon>Parastrongyloides</taxon>
    </lineage>
</organism>
<evidence type="ECO:0000313" key="3">
    <source>
        <dbReference type="WBParaSite" id="PTRK_0000287600.1"/>
    </source>
</evidence>
<proteinExistence type="predicted"/>
<evidence type="ECO:0000313" key="2">
    <source>
        <dbReference type="Proteomes" id="UP000038045"/>
    </source>
</evidence>
<sequence length="178" mass="20252">MIDNDKLNHATTKTEFNNKSSSIFGDSKENDEDIELDEIFDEYIDSPIINNSYISSTQPQQLYNNNKIPTVKTETSLSAYKINDVPKAGNRKRGSPTSSLFSSMPTPCPPRNVPGKPYYRVHNINSTGRHNIYKQNTSNNVVERFTTYNTSNAKATNFDLEKELKEIDEMNDAIDKLF</sequence>
<feature type="compositionally biased region" description="Polar residues" evidence="1">
    <location>
        <begin position="9"/>
        <end position="24"/>
    </location>
</feature>
<accession>A0A0N4Z6S1</accession>
<name>A0A0N4Z6S1_PARTI</name>
<dbReference type="WBParaSite" id="PTRK_0000287600.1">
    <property type="protein sequence ID" value="PTRK_0000287600.1"/>
    <property type="gene ID" value="PTRK_0000287600"/>
</dbReference>
<dbReference type="Proteomes" id="UP000038045">
    <property type="component" value="Unplaced"/>
</dbReference>
<evidence type="ECO:0000256" key="1">
    <source>
        <dbReference type="SAM" id="MobiDB-lite"/>
    </source>
</evidence>